<reference evidence="1" key="1">
    <citation type="submission" date="2021-02" db="EMBL/GenBank/DDBJ databases">
        <authorList>
            <person name="Dougan E. K."/>
            <person name="Rhodes N."/>
            <person name="Thang M."/>
            <person name="Chan C."/>
        </authorList>
    </citation>
    <scope>NUCLEOTIDE SEQUENCE</scope>
</reference>
<organism evidence="1 2">
    <name type="scientific">Polarella glacialis</name>
    <name type="common">Dinoflagellate</name>
    <dbReference type="NCBI Taxonomy" id="89957"/>
    <lineage>
        <taxon>Eukaryota</taxon>
        <taxon>Sar</taxon>
        <taxon>Alveolata</taxon>
        <taxon>Dinophyceae</taxon>
        <taxon>Suessiales</taxon>
        <taxon>Suessiaceae</taxon>
        <taxon>Polarella</taxon>
    </lineage>
</organism>
<proteinExistence type="predicted"/>
<evidence type="ECO:0000313" key="2">
    <source>
        <dbReference type="Proteomes" id="UP000654075"/>
    </source>
</evidence>
<keyword evidence="2" id="KW-1185">Reference proteome</keyword>
<sequence>MRLAAVDYAPFTGQCLRFDASACGHPPLCWLRREQQTLGMDPPSVIGGRCFLAPMVWFSSVLFVEMTLRPFCAEGGCCSSASRTFVFLFHSAAQACWTG</sequence>
<name>A0A813HXC8_POLGL</name>
<protein>
    <submittedName>
        <fullName evidence="1">Uncharacterized protein</fullName>
    </submittedName>
</protein>
<dbReference type="Proteomes" id="UP000654075">
    <property type="component" value="Unassembled WGS sequence"/>
</dbReference>
<gene>
    <name evidence="1" type="ORF">PGLA1383_LOCUS56880</name>
</gene>
<accession>A0A813HXC8</accession>
<dbReference type="AlphaFoldDB" id="A0A813HXC8"/>
<dbReference type="EMBL" id="CAJNNV010033155">
    <property type="protein sequence ID" value="CAE8642378.1"/>
    <property type="molecule type" value="Genomic_DNA"/>
</dbReference>
<evidence type="ECO:0000313" key="1">
    <source>
        <dbReference type="EMBL" id="CAE8642378.1"/>
    </source>
</evidence>
<comment type="caution">
    <text evidence="1">The sequence shown here is derived from an EMBL/GenBank/DDBJ whole genome shotgun (WGS) entry which is preliminary data.</text>
</comment>